<evidence type="ECO:0000256" key="6">
    <source>
        <dbReference type="ARBA" id="ARBA00022741"/>
    </source>
</evidence>
<dbReference type="GO" id="GO:0004631">
    <property type="term" value="F:phosphomevalonate kinase activity"/>
    <property type="evidence" value="ECO:0007669"/>
    <property type="project" value="UniProtKB-UniRule"/>
</dbReference>
<evidence type="ECO:0000256" key="3">
    <source>
        <dbReference type="ARBA" id="ARBA00012958"/>
    </source>
</evidence>
<keyword evidence="10 13" id="KW-0443">Lipid metabolism</keyword>
<proteinExistence type="inferred from homology"/>
<organism evidence="16 17">
    <name type="scientific">Ascosphaera apis ARSEF 7405</name>
    <dbReference type="NCBI Taxonomy" id="392613"/>
    <lineage>
        <taxon>Eukaryota</taxon>
        <taxon>Fungi</taxon>
        <taxon>Dikarya</taxon>
        <taxon>Ascomycota</taxon>
        <taxon>Pezizomycotina</taxon>
        <taxon>Eurotiomycetes</taxon>
        <taxon>Eurotiomycetidae</taxon>
        <taxon>Onygenales</taxon>
        <taxon>Ascosphaeraceae</taxon>
        <taxon>Ascosphaera</taxon>
    </lineage>
</organism>
<keyword evidence="8" id="KW-0067">ATP-binding</keyword>
<evidence type="ECO:0000256" key="10">
    <source>
        <dbReference type="ARBA" id="ARBA00023098"/>
    </source>
</evidence>
<evidence type="ECO:0000256" key="5">
    <source>
        <dbReference type="ARBA" id="ARBA00022679"/>
    </source>
</evidence>
<accession>A0A162ITP5</accession>
<feature type="compositionally biased region" description="Polar residues" evidence="14">
    <location>
        <begin position="339"/>
        <end position="358"/>
    </location>
</feature>
<dbReference type="GO" id="GO:0010142">
    <property type="term" value="P:farnesyl diphosphate biosynthetic process, mevalonate pathway"/>
    <property type="evidence" value="ECO:0007669"/>
    <property type="project" value="TreeGrafter"/>
</dbReference>
<dbReference type="UniPathway" id="UPA00057">
    <property type="reaction ID" value="UER00099"/>
</dbReference>
<dbReference type="InterPro" id="IPR035102">
    <property type="entry name" value="Phosphomevalonate_kinase"/>
</dbReference>
<name>A0A162ITP5_9EURO</name>
<comment type="similarity">
    <text evidence="2 13">Belongs to the GHMP kinase family. Mevalonate kinase subfamily.</text>
</comment>
<comment type="pathway">
    <text evidence="1 13">Isoprenoid biosynthesis; isopentenyl diphosphate biosynthesis via mevalonate pathway; isopentenyl diphosphate from (R)-mevalonate: step 2/3.</text>
</comment>
<gene>
    <name evidence="16" type="ORF">AAP_00503</name>
</gene>
<feature type="domain" description="GHMP kinase N-terminal" evidence="15">
    <location>
        <begin position="164"/>
        <end position="227"/>
    </location>
</feature>
<keyword evidence="9 13" id="KW-0752">Steroid biosynthesis</keyword>
<evidence type="ECO:0000256" key="1">
    <source>
        <dbReference type="ARBA" id="ARBA00005017"/>
    </source>
</evidence>
<dbReference type="PIRSF" id="PIRSF017288">
    <property type="entry name" value="PMK_GHMP_euk"/>
    <property type="match status" value="1"/>
</dbReference>
<dbReference type="GO" id="GO:0006696">
    <property type="term" value="P:ergosterol biosynthetic process"/>
    <property type="evidence" value="ECO:0007669"/>
    <property type="project" value="TreeGrafter"/>
</dbReference>
<dbReference type="GO" id="GO:0019287">
    <property type="term" value="P:isopentenyl diphosphate biosynthetic process, mevalonate pathway"/>
    <property type="evidence" value="ECO:0007669"/>
    <property type="project" value="UniProtKB-UniRule"/>
</dbReference>
<evidence type="ECO:0000256" key="13">
    <source>
        <dbReference type="PIRNR" id="PIRNR017288"/>
    </source>
</evidence>
<evidence type="ECO:0000313" key="17">
    <source>
        <dbReference type="Proteomes" id="UP000242877"/>
    </source>
</evidence>
<dbReference type="Gene3D" id="3.30.230.10">
    <property type="match status" value="1"/>
</dbReference>
<evidence type="ECO:0000256" key="4">
    <source>
        <dbReference type="ARBA" id="ARBA00022516"/>
    </source>
</evidence>
<dbReference type="PANTHER" id="PTHR31814">
    <property type="match status" value="1"/>
</dbReference>
<dbReference type="VEuPathDB" id="FungiDB:AAP_00503"/>
<feature type="region of interest" description="Disordered" evidence="14">
    <location>
        <begin position="339"/>
        <end position="391"/>
    </location>
</feature>
<sequence>MAPPTTHITAASAPGKVLLTGGYLVLDRNYNGLVLALDARIHSIVRQVQKTADDASRGTSDSSDTIIVRSPQFIDAVWEYTTEKLPNLGGIRASQVGDGPKNPFVETALNYALTYVSHVTGLSSFGALDIMILADNDYYSETETSRESKKSRFANFGVKLQDAHKTGLGSSAALVTSLTSAITLHHALQTDSVYSARDRLHNLAQAAHCAAQGKIGSGFDIAAAVYGTCRYRRFSPSILEKVGDFGSDGFADRLFSIVEDVYPDTTWDAEICDIGLKLPRGLQMVLCDVDCGSQTPGMVRKVLQWRKDSPEEAEMIWDELQRCNDKLREEIINTATMSGLASFSSRPPTASSVGNQKAQGPPLNVSSIVSSQQQQQQSRSHNLSQDSLPANGAPNFQTIAEALSRIRFYLKTMTSRAKVPIEPPAQTRLLDGIIESVDGIVGGVVPGAGGYDAIALLVHSDVNVLKSLRTFLSTWETSEAAKTIDEFGGKVERVRLLNVVHGSDGMRMEKDLRLYASWLE</sequence>
<evidence type="ECO:0000256" key="12">
    <source>
        <dbReference type="ARBA" id="ARBA00029326"/>
    </source>
</evidence>
<evidence type="ECO:0000256" key="11">
    <source>
        <dbReference type="ARBA" id="ARBA00023221"/>
    </source>
</evidence>
<dbReference type="GO" id="GO:0005777">
    <property type="term" value="C:peroxisome"/>
    <property type="evidence" value="ECO:0007669"/>
    <property type="project" value="TreeGrafter"/>
</dbReference>
<dbReference type="Pfam" id="PF00288">
    <property type="entry name" value="GHMP_kinases_N"/>
    <property type="match status" value="1"/>
</dbReference>
<protein>
    <recommendedName>
        <fullName evidence="3 13">Phosphomevalonate kinase</fullName>
        <ecNumber evidence="3 13">2.7.4.2</ecNumber>
    </recommendedName>
</protein>
<evidence type="ECO:0000256" key="14">
    <source>
        <dbReference type="SAM" id="MobiDB-lite"/>
    </source>
</evidence>
<comment type="catalytic activity">
    <reaction evidence="12">
        <text>(R)-5-phosphomevalonate + ATP = (R)-5-diphosphomevalonate + ADP</text>
        <dbReference type="Rhea" id="RHEA:16341"/>
        <dbReference type="ChEBI" id="CHEBI:30616"/>
        <dbReference type="ChEBI" id="CHEBI:57557"/>
        <dbReference type="ChEBI" id="CHEBI:58146"/>
        <dbReference type="ChEBI" id="CHEBI:456216"/>
        <dbReference type="EC" id="2.7.4.2"/>
    </reaction>
    <physiologicalReaction direction="left-to-right" evidence="12">
        <dbReference type="Rhea" id="RHEA:16342"/>
    </physiologicalReaction>
</comment>
<evidence type="ECO:0000256" key="8">
    <source>
        <dbReference type="ARBA" id="ARBA00022840"/>
    </source>
</evidence>
<keyword evidence="5 13" id="KW-0808">Transferase</keyword>
<dbReference type="SUPFAM" id="SSF54211">
    <property type="entry name" value="Ribosomal protein S5 domain 2-like"/>
    <property type="match status" value="1"/>
</dbReference>
<keyword evidence="6" id="KW-0547">Nucleotide-binding</keyword>
<evidence type="ECO:0000259" key="15">
    <source>
        <dbReference type="Pfam" id="PF00288"/>
    </source>
</evidence>
<evidence type="ECO:0000256" key="2">
    <source>
        <dbReference type="ARBA" id="ARBA00006495"/>
    </source>
</evidence>
<feature type="compositionally biased region" description="Low complexity" evidence="14">
    <location>
        <begin position="366"/>
        <end position="385"/>
    </location>
</feature>
<keyword evidence="17" id="KW-1185">Reference proteome</keyword>
<dbReference type="EC" id="2.7.4.2" evidence="3 13"/>
<keyword evidence="7 13" id="KW-0418">Kinase</keyword>
<dbReference type="Proteomes" id="UP000242877">
    <property type="component" value="Unassembled WGS sequence"/>
</dbReference>
<dbReference type="EMBL" id="AZGZ01000001">
    <property type="protein sequence ID" value="KZZ98242.1"/>
    <property type="molecule type" value="Genomic_DNA"/>
</dbReference>
<comment type="caution">
    <text evidence="16">The sequence shown here is derived from an EMBL/GenBank/DDBJ whole genome shotgun (WGS) entry which is preliminary data.</text>
</comment>
<dbReference type="InterPro" id="IPR016005">
    <property type="entry name" value="Erg8"/>
</dbReference>
<evidence type="ECO:0000256" key="9">
    <source>
        <dbReference type="ARBA" id="ARBA00022955"/>
    </source>
</evidence>
<dbReference type="InterPro" id="IPR014721">
    <property type="entry name" value="Ribsml_uS5_D2-typ_fold_subgr"/>
</dbReference>
<reference evidence="16 17" key="1">
    <citation type="journal article" date="2016" name="Genome Biol. Evol.">
        <title>Divergent and convergent evolution of fungal pathogenicity.</title>
        <authorList>
            <person name="Shang Y."/>
            <person name="Xiao G."/>
            <person name="Zheng P."/>
            <person name="Cen K."/>
            <person name="Zhan S."/>
            <person name="Wang C."/>
        </authorList>
    </citation>
    <scope>NUCLEOTIDE SEQUENCE [LARGE SCALE GENOMIC DNA]</scope>
    <source>
        <strain evidence="16 17">ARSEF 7405</strain>
    </source>
</reference>
<dbReference type="GO" id="GO:0005524">
    <property type="term" value="F:ATP binding"/>
    <property type="evidence" value="ECO:0007669"/>
    <property type="project" value="UniProtKB-UniRule"/>
</dbReference>
<keyword evidence="11 13" id="KW-0753">Steroid metabolism</keyword>
<dbReference type="InterPro" id="IPR020568">
    <property type="entry name" value="Ribosomal_Su5_D2-typ_SF"/>
</dbReference>
<dbReference type="InterPro" id="IPR006204">
    <property type="entry name" value="GHMP_kinase_N_dom"/>
</dbReference>
<dbReference type="AlphaFoldDB" id="A0A162ITP5"/>
<dbReference type="PANTHER" id="PTHR31814:SF2">
    <property type="entry name" value="PHOSPHOMEVALONATE KINASE"/>
    <property type="match status" value="1"/>
</dbReference>
<evidence type="ECO:0000313" key="16">
    <source>
        <dbReference type="EMBL" id="KZZ98242.1"/>
    </source>
</evidence>
<keyword evidence="4 13" id="KW-0444">Lipid biosynthesis</keyword>
<dbReference type="OrthoDB" id="10262935at2759"/>
<evidence type="ECO:0000256" key="7">
    <source>
        <dbReference type="ARBA" id="ARBA00022777"/>
    </source>
</evidence>